<organism evidence="1">
    <name type="scientific">Aplanochytrium stocchinoi</name>
    <dbReference type="NCBI Taxonomy" id="215587"/>
    <lineage>
        <taxon>Eukaryota</taxon>
        <taxon>Sar</taxon>
        <taxon>Stramenopiles</taxon>
        <taxon>Bigyra</taxon>
        <taxon>Labyrinthulomycetes</taxon>
        <taxon>Thraustochytrida</taxon>
        <taxon>Thraustochytriidae</taxon>
        <taxon>Aplanochytrium</taxon>
    </lineage>
</organism>
<dbReference type="AlphaFoldDB" id="A0A7S3PJF7"/>
<name>A0A7S3PJF7_9STRA</name>
<evidence type="ECO:0000313" key="1">
    <source>
        <dbReference type="EMBL" id="CAE0441304.1"/>
    </source>
</evidence>
<proteinExistence type="predicted"/>
<protein>
    <recommendedName>
        <fullName evidence="2">F-box domain-containing protein</fullName>
    </recommendedName>
</protein>
<gene>
    <name evidence="1" type="ORF">ASTO00021_LOCUS11436</name>
</gene>
<reference evidence="1" key="1">
    <citation type="submission" date="2021-01" db="EMBL/GenBank/DDBJ databases">
        <authorList>
            <person name="Corre E."/>
            <person name="Pelletier E."/>
            <person name="Niang G."/>
            <person name="Scheremetjew M."/>
            <person name="Finn R."/>
            <person name="Kale V."/>
            <person name="Holt S."/>
            <person name="Cochrane G."/>
            <person name="Meng A."/>
            <person name="Brown T."/>
            <person name="Cohen L."/>
        </authorList>
    </citation>
    <scope>NUCLEOTIDE SEQUENCE</scope>
    <source>
        <strain evidence="1">GSBS06</strain>
    </source>
</reference>
<dbReference type="EMBL" id="HBIN01015064">
    <property type="protein sequence ID" value="CAE0441304.1"/>
    <property type="molecule type" value="Transcribed_RNA"/>
</dbReference>
<accession>A0A7S3PJF7</accession>
<sequence length="252" mass="29026">MAGRMSISVGLSVEDLLFRGGSNYLDFLTAADLARLMNSCKSLRESIRGHQCWKEVIFSPNRRKGLVLWKHPRLRSKDESWCDFLRNFSCRLTLRISIYLPEILGYSLVHTHYPDFVRELELKPVSERNCRIFVPVGMENTATEKTFYSFDNPYMMYWIVTSILIRTANDEKPTLLTTQKLMSMNAVTVTPDELDSKNWRPNPQSTCITSAGSNQNKVYFSTRRSNAKVQLFTPFAELTTLSLPHANNIYCT</sequence>
<evidence type="ECO:0008006" key="2">
    <source>
        <dbReference type="Google" id="ProtNLM"/>
    </source>
</evidence>